<gene>
    <name evidence="2" type="primary">pgl_2</name>
    <name evidence="2" type="ORF">ACRB68_71690</name>
</gene>
<proteinExistence type="inferred from homology"/>
<dbReference type="AlphaFoldDB" id="A0A7K0C6G9"/>
<comment type="similarity">
    <text evidence="1">Belongs to the cycloisomerase 2 family.</text>
</comment>
<dbReference type="Gene3D" id="2.130.10.10">
    <property type="entry name" value="YVTN repeat-like/Quinoprotein amine dehydrogenase"/>
    <property type="match status" value="1"/>
</dbReference>
<dbReference type="InterPro" id="IPR019405">
    <property type="entry name" value="Lactonase_7-beta_prop"/>
</dbReference>
<dbReference type="PANTHER" id="PTHR30344:SF1">
    <property type="entry name" value="6-PHOSPHOGLUCONOLACTONASE"/>
    <property type="match status" value="1"/>
</dbReference>
<dbReference type="SUPFAM" id="SSF51004">
    <property type="entry name" value="C-terminal (heme d1) domain of cytochrome cd1-nitrite reductase"/>
    <property type="match status" value="1"/>
</dbReference>
<dbReference type="InterPro" id="IPR050282">
    <property type="entry name" value="Cycloisomerase_2"/>
</dbReference>
<dbReference type="EC" id="3.1.1.31" evidence="2"/>
<sequence>MSERMLWLGDYTGEQGTGRGVYRIRLRDDGTPEAPELAVEAPDPSYLALHPRGDVLYAVGELTDGLIMAFSVTDGMRLLGSRPVPADPCHLAVSPDGRRLLVASYTAGTVALQRLDAAGAFDGDPAIFAGSGSGPVTDRQEGPHAHHVLWAPDGTVLSTDLGADLIRAFRAEDGGLRPAGETRLPAGYGPRHMALHPSGHLYLVAELAPRVLAFAPGASYAELKPLGEWSRPEGLGAAIKLGADAAHLYVSTRGADTISTYRVVEGGAALEPLGEVPCGGHWPRDLHVAGDRLYVANERSGTVTAFRLDPRPVPLGEPLPAPTPVCLIAG</sequence>
<dbReference type="RefSeq" id="WP_153540433.1">
    <property type="nucleotide sequence ID" value="NZ_WEGH01000005.1"/>
</dbReference>
<dbReference type="GO" id="GO:0017057">
    <property type="term" value="F:6-phosphogluconolactonase activity"/>
    <property type="evidence" value="ECO:0007669"/>
    <property type="project" value="UniProtKB-EC"/>
</dbReference>
<keyword evidence="3" id="KW-1185">Reference proteome</keyword>
<dbReference type="OrthoDB" id="9790815at2"/>
<dbReference type="EMBL" id="WEGH01000005">
    <property type="protein sequence ID" value="MQY09057.1"/>
    <property type="molecule type" value="Genomic_DNA"/>
</dbReference>
<protein>
    <submittedName>
        <fullName evidence="2">6-phosphogluconolactonase</fullName>
        <ecNumber evidence="2">3.1.1.31</ecNumber>
    </submittedName>
</protein>
<name>A0A7K0C6G9_9ACTN</name>
<dbReference type="Pfam" id="PF10282">
    <property type="entry name" value="Lactonase"/>
    <property type="match status" value="1"/>
</dbReference>
<dbReference type="Proteomes" id="UP000487268">
    <property type="component" value="Unassembled WGS sequence"/>
</dbReference>
<organism evidence="2 3">
    <name type="scientific">Actinomadura macrotermitis</name>
    <dbReference type="NCBI Taxonomy" id="2585200"/>
    <lineage>
        <taxon>Bacteria</taxon>
        <taxon>Bacillati</taxon>
        <taxon>Actinomycetota</taxon>
        <taxon>Actinomycetes</taxon>
        <taxon>Streptosporangiales</taxon>
        <taxon>Thermomonosporaceae</taxon>
        <taxon>Actinomadura</taxon>
    </lineage>
</organism>
<accession>A0A7K0C6G9</accession>
<evidence type="ECO:0000313" key="3">
    <source>
        <dbReference type="Proteomes" id="UP000487268"/>
    </source>
</evidence>
<evidence type="ECO:0000256" key="1">
    <source>
        <dbReference type="ARBA" id="ARBA00005564"/>
    </source>
</evidence>
<keyword evidence="2" id="KW-0378">Hydrolase</keyword>
<evidence type="ECO:0000313" key="2">
    <source>
        <dbReference type="EMBL" id="MQY09057.1"/>
    </source>
</evidence>
<dbReference type="PANTHER" id="PTHR30344">
    <property type="entry name" value="6-PHOSPHOGLUCONOLACTONASE-RELATED"/>
    <property type="match status" value="1"/>
</dbReference>
<dbReference type="GO" id="GO:0005829">
    <property type="term" value="C:cytosol"/>
    <property type="evidence" value="ECO:0007669"/>
    <property type="project" value="TreeGrafter"/>
</dbReference>
<dbReference type="InterPro" id="IPR011048">
    <property type="entry name" value="Haem_d1_sf"/>
</dbReference>
<comment type="caution">
    <text evidence="2">The sequence shown here is derived from an EMBL/GenBank/DDBJ whole genome shotgun (WGS) entry which is preliminary data.</text>
</comment>
<dbReference type="InterPro" id="IPR015943">
    <property type="entry name" value="WD40/YVTN_repeat-like_dom_sf"/>
</dbReference>
<reference evidence="2 3" key="1">
    <citation type="submission" date="2019-10" db="EMBL/GenBank/DDBJ databases">
        <title>Actinomadura rubteroloni sp. nov. and Actinomadura macrotermitis sp. nov., isolated from the gut of fungus growing-termite Macrotermes natalensis.</title>
        <authorList>
            <person name="Benndorf R."/>
            <person name="Martin K."/>
            <person name="Kuefner M."/>
            <person name="De Beer W."/>
            <person name="Kaster A.-K."/>
            <person name="Vollmers J."/>
            <person name="Poulsen M."/>
            <person name="Beemelmanns C."/>
        </authorList>
    </citation>
    <scope>NUCLEOTIDE SEQUENCE [LARGE SCALE GENOMIC DNA]</scope>
    <source>
        <strain evidence="2 3">RB68</strain>
    </source>
</reference>